<feature type="transmembrane region" description="Helical" evidence="8">
    <location>
        <begin position="294"/>
        <end position="315"/>
    </location>
</feature>
<keyword evidence="3" id="KW-0813">Transport</keyword>
<evidence type="ECO:0000256" key="7">
    <source>
        <dbReference type="ARBA" id="ARBA00023136"/>
    </source>
</evidence>
<dbReference type="PANTHER" id="PTHR21716">
    <property type="entry name" value="TRANSMEMBRANE PROTEIN"/>
    <property type="match status" value="1"/>
</dbReference>
<evidence type="ECO:0000256" key="5">
    <source>
        <dbReference type="ARBA" id="ARBA00022692"/>
    </source>
</evidence>
<reference evidence="9 10" key="1">
    <citation type="journal article" date="2023" name="ISME J.">
        <title>Thermophilic Dehalococcoidia with unusual traits shed light on an unexpected past.</title>
        <authorList>
            <person name="Palmer M."/>
            <person name="Covington J.K."/>
            <person name="Zhou E.M."/>
            <person name="Thomas S.C."/>
            <person name="Habib N."/>
            <person name="Seymour C.O."/>
            <person name="Lai D."/>
            <person name="Johnston J."/>
            <person name="Hashimi A."/>
            <person name="Jiao J.Y."/>
            <person name="Muok A.R."/>
            <person name="Liu L."/>
            <person name="Xian W.D."/>
            <person name="Zhi X.Y."/>
            <person name="Li M.M."/>
            <person name="Silva L.P."/>
            <person name="Bowen B.P."/>
            <person name="Louie K."/>
            <person name="Briegel A."/>
            <person name="Pett-Ridge J."/>
            <person name="Weber P.K."/>
            <person name="Tocheva E.I."/>
            <person name="Woyke T."/>
            <person name="Northen T.R."/>
            <person name="Mayali X."/>
            <person name="Li W.J."/>
            <person name="Hedlund B.P."/>
        </authorList>
    </citation>
    <scope>NUCLEOTIDE SEQUENCE [LARGE SCALE GENOMIC DNA]</scope>
    <source>
        <strain evidence="9 10">YIM 72310</strain>
    </source>
</reference>
<feature type="transmembrane region" description="Helical" evidence="8">
    <location>
        <begin position="143"/>
        <end position="162"/>
    </location>
</feature>
<keyword evidence="10" id="KW-1185">Reference proteome</keyword>
<feature type="transmembrane region" description="Helical" evidence="8">
    <location>
        <begin position="7"/>
        <end position="24"/>
    </location>
</feature>
<feature type="transmembrane region" description="Helical" evidence="8">
    <location>
        <begin position="60"/>
        <end position="85"/>
    </location>
</feature>
<feature type="transmembrane region" description="Helical" evidence="8">
    <location>
        <begin position="30"/>
        <end position="48"/>
    </location>
</feature>
<dbReference type="PANTHER" id="PTHR21716:SF53">
    <property type="entry name" value="PERMEASE PERM-RELATED"/>
    <property type="match status" value="1"/>
</dbReference>
<name>A0ABY7M437_9CHLR</name>
<keyword evidence="5 8" id="KW-0812">Transmembrane</keyword>
<keyword evidence="4" id="KW-1003">Cell membrane</keyword>
<dbReference type="EMBL" id="CP115149">
    <property type="protein sequence ID" value="WBL35309.1"/>
    <property type="molecule type" value="Genomic_DNA"/>
</dbReference>
<keyword evidence="7 8" id="KW-0472">Membrane</keyword>
<dbReference type="Pfam" id="PF01594">
    <property type="entry name" value="AI-2E_transport"/>
    <property type="match status" value="1"/>
</dbReference>
<organism evidence="9 10">
    <name type="scientific">Tepidiforma flava</name>
    <dbReference type="NCBI Taxonomy" id="3004094"/>
    <lineage>
        <taxon>Bacteria</taxon>
        <taxon>Bacillati</taxon>
        <taxon>Chloroflexota</taxon>
        <taxon>Tepidiformia</taxon>
        <taxon>Tepidiformales</taxon>
        <taxon>Tepidiformaceae</taxon>
        <taxon>Tepidiforma</taxon>
    </lineage>
</organism>
<gene>
    <name evidence="9" type="ORF">O0235_11020</name>
</gene>
<evidence type="ECO:0000313" key="9">
    <source>
        <dbReference type="EMBL" id="WBL35309.1"/>
    </source>
</evidence>
<dbReference type="RefSeq" id="WP_270055836.1">
    <property type="nucleotide sequence ID" value="NZ_CP115149.1"/>
</dbReference>
<dbReference type="InterPro" id="IPR002549">
    <property type="entry name" value="AI-2E-like"/>
</dbReference>
<feature type="transmembrane region" description="Helical" evidence="8">
    <location>
        <begin position="202"/>
        <end position="221"/>
    </location>
</feature>
<evidence type="ECO:0000313" key="10">
    <source>
        <dbReference type="Proteomes" id="UP001212803"/>
    </source>
</evidence>
<comment type="subcellular location">
    <subcellularLocation>
        <location evidence="1">Cell membrane</location>
        <topology evidence="1">Multi-pass membrane protein</topology>
    </subcellularLocation>
</comment>
<sequence>MIRLELSVRGILAIALALAGIWFFVQLWPLVLIITTSFIFMAALLPYIEWMVRHGINRVVAVLLMLFAILAVFGAMVAIVAPAVVDEFRDLQGNLPEYAADFETFAADLGFNTERWDLPERAADIDWNRIISGSQVVDYGQRVLVGILTGLTIAVITAYLLVETHRLRAFLFRFIPPDREADAHHFLRALERVVGGYVRGQLITSLIIGVYTMVVLLAVGVPNAVAFGVLAAFADIIPLVGAFIAVVPATIAAYQESPTQAVIVLVALLIYQQFEDRLLVPRIYGQTLNLPALVVLLAVLAGAELMGIVGVLLALPAAAAGRVVLDYYLERRANGFTDDQVPQVLAPDEPDEAIP</sequence>
<feature type="transmembrane region" description="Helical" evidence="8">
    <location>
        <begin position="227"/>
        <end position="251"/>
    </location>
</feature>
<evidence type="ECO:0000256" key="2">
    <source>
        <dbReference type="ARBA" id="ARBA00009773"/>
    </source>
</evidence>
<evidence type="ECO:0000256" key="8">
    <source>
        <dbReference type="SAM" id="Phobius"/>
    </source>
</evidence>
<keyword evidence="6 8" id="KW-1133">Transmembrane helix</keyword>
<proteinExistence type="inferred from homology"/>
<evidence type="ECO:0000256" key="1">
    <source>
        <dbReference type="ARBA" id="ARBA00004651"/>
    </source>
</evidence>
<protein>
    <submittedName>
        <fullName evidence="9">AI-2E family transporter</fullName>
    </submittedName>
</protein>
<comment type="similarity">
    <text evidence="2">Belongs to the autoinducer-2 exporter (AI-2E) (TC 2.A.86) family.</text>
</comment>
<dbReference type="Proteomes" id="UP001212803">
    <property type="component" value="Chromosome"/>
</dbReference>
<evidence type="ECO:0000256" key="3">
    <source>
        <dbReference type="ARBA" id="ARBA00022448"/>
    </source>
</evidence>
<evidence type="ECO:0000256" key="6">
    <source>
        <dbReference type="ARBA" id="ARBA00022989"/>
    </source>
</evidence>
<evidence type="ECO:0000256" key="4">
    <source>
        <dbReference type="ARBA" id="ARBA00022475"/>
    </source>
</evidence>
<accession>A0ABY7M437</accession>